<evidence type="ECO:0000313" key="3">
    <source>
        <dbReference type="EMBL" id="TWT96620.1"/>
    </source>
</evidence>
<comment type="caution">
    <text evidence="3">The sequence shown here is derived from an EMBL/GenBank/DDBJ whole genome shotgun (WGS) entry which is preliminary data.</text>
</comment>
<dbReference type="SUPFAM" id="SSF51161">
    <property type="entry name" value="Trimeric LpxA-like enzymes"/>
    <property type="match status" value="1"/>
</dbReference>
<evidence type="ECO:0000313" key="4">
    <source>
        <dbReference type="Proteomes" id="UP000317421"/>
    </source>
</evidence>
<keyword evidence="4" id="KW-1185">Reference proteome</keyword>
<evidence type="ECO:0000259" key="2">
    <source>
        <dbReference type="Pfam" id="PF14805"/>
    </source>
</evidence>
<keyword evidence="3" id="KW-0808">Transferase</keyword>
<dbReference type="OrthoDB" id="9788080at2"/>
<dbReference type="Pfam" id="PF14805">
    <property type="entry name" value="THDPS_N_2"/>
    <property type="match status" value="1"/>
</dbReference>
<dbReference type="EMBL" id="SJPR01000003">
    <property type="protein sequence ID" value="TWT96620.1"/>
    <property type="molecule type" value="Genomic_DNA"/>
</dbReference>
<sequence>MTDCASLAQRIDKIWAGEEAADVGPVVVKQALDLLDSGAIRVAEKQGDEWKVNEWVKKAVLLHFRYSDNREMTAGPIEWFDKVALKTGWRDAKVRSVPTAIARFGSFIEEGAVLMPCYINIGARVGSGTMIDTWSTVGSCAQVGKNCHISGGVGIGGVLEPLQASPVIIEDDVFFGARGEAAEGVVIEEGAVLAMGCYVAGSTKIYSVPEGRELPPGRIPARSVCVPGALASRDGSHQTYALIIKKYRDERTDARTALTSILREGI</sequence>
<dbReference type="Gene3D" id="1.10.166.10">
    <property type="entry name" value="Tetrahydrodipicolinate-N-succinyltransferase, N-terminal domain"/>
    <property type="match status" value="1"/>
</dbReference>
<dbReference type="Gene3D" id="2.160.10.10">
    <property type="entry name" value="Hexapeptide repeat proteins"/>
    <property type="match status" value="1"/>
</dbReference>
<dbReference type="Pfam" id="PF14602">
    <property type="entry name" value="Hexapep_2"/>
    <property type="match status" value="1"/>
</dbReference>
<evidence type="ECO:0000256" key="1">
    <source>
        <dbReference type="ARBA" id="ARBA00007274"/>
    </source>
</evidence>
<dbReference type="AlphaFoldDB" id="A0A5C6AB39"/>
<gene>
    <name evidence="3" type="primary">dapD</name>
    <name evidence="3" type="ORF">Pla108_23890</name>
</gene>
<reference evidence="3 4" key="1">
    <citation type="submission" date="2019-02" db="EMBL/GenBank/DDBJ databases">
        <title>Deep-cultivation of Planctomycetes and their phenomic and genomic characterization uncovers novel biology.</title>
        <authorList>
            <person name="Wiegand S."/>
            <person name="Jogler M."/>
            <person name="Boedeker C."/>
            <person name="Pinto D."/>
            <person name="Vollmers J."/>
            <person name="Rivas-Marin E."/>
            <person name="Kohn T."/>
            <person name="Peeters S.H."/>
            <person name="Heuer A."/>
            <person name="Rast P."/>
            <person name="Oberbeckmann S."/>
            <person name="Bunk B."/>
            <person name="Jeske O."/>
            <person name="Meyerdierks A."/>
            <person name="Storesund J.E."/>
            <person name="Kallscheuer N."/>
            <person name="Luecker S."/>
            <person name="Lage O.M."/>
            <person name="Pohl T."/>
            <person name="Merkel B.J."/>
            <person name="Hornburger P."/>
            <person name="Mueller R.-W."/>
            <person name="Bruemmer F."/>
            <person name="Labrenz M."/>
            <person name="Spormann A.M."/>
            <person name="Op Den Camp H."/>
            <person name="Overmann J."/>
            <person name="Amann R."/>
            <person name="Jetten M.S.M."/>
            <person name="Mascher T."/>
            <person name="Medema M.H."/>
            <person name="Devos D.P."/>
            <person name="Kaster A.-K."/>
            <person name="Ovreas L."/>
            <person name="Rohde M."/>
            <person name="Galperin M.Y."/>
            <person name="Jogler C."/>
        </authorList>
    </citation>
    <scope>NUCLEOTIDE SEQUENCE [LARGE SCALE GENOMIC DNA]</scope>
    <source>
        <strain evidence="3 4">Pla108</strain>
    </source>
</reference>
<organism evidence="3 4">
    <name type="scientific">Botrimarina colliarenosi</name>
    <dbReference type="NCBI Taxonomy" id="2528001"/>
    <lineage>
        <taxon>Bacteria</taxon>
        <taxon>Pseudomonadati</taxon>
        <taxon>Planctomycetota</taxon>
        <taxon>Planctomycetia</taxon>
        <taxon>Pirellulales</taxon>
        <taxon>Lacipirellulaceae</taxon>
        <taxon>Botrimarina</taxon>
    </lineage>
</organism>
<keyword evidence="3" id="KW-0012">Acyltransferase</keyword>
<feature type="domain" description="Tetrahydrodipicolinate-N-succinyltransferase chain A" evidence="2">
    <location>
        <begin position="7"/>
        <end position="65"/>
    </location>
</feature>
<dbReference type="RefSeq" id="WP_146445143.1">
    <property type="nucleotide sequence ID" value="NZ_SJPR01000003.1"/>
</dbReference>
<dbReference type="GO" id="GO:0008666">
    <property type="term" value="F:2,3,4,5-tetrahydropyridine-2,6-dicarboxylate N-succinyltransferase activity"/>
    <property type="evidence" value="ECO:0007669"/>
    <property type="project" value="UniProtKB-EC"/>
</dbReference>
<protein>
    <submittedName>
        <fullName evidence="3">2,3,4,5-tetrahydropyridine-2,6-dicarboxylate N-succinyltransferase</fullName>
        <ecNumber evidence="3">2.3.1.117</ecNumber>
    </submittedName>
</protein>
<dbReference type="NCBIfam" id="NF008808">
    <property type="entry name" value="PRK11830.1"/>
    <property type="match status" value="1"/>
</dbReference>
<dbReference type="InterPro" id="IPR001451">
    <property type="entry name" value="Hexapep"/>
</dbReference>
<name>A0A5C6AB39_9BACT</name>
<dbReference type="InterPro" id="IPR011004">
    <property type="entry name" value="Trimer_LpxA-like_sf"/>
</dbReference>
<proteinExistence type="inferred from homology"/>
<dbReference type="CDD" id="cd03350">
    <property type="entry name" value="LbH_THP_succinylT"/>
    <property type="match status" value="1"/>
</dbReference>
<accession>A0A5C6AB39</accession>
<comment type="similarity">
    <text evidence="1">Belongs to the transferase hexapeptide repeat family.</text>
</comment>
<dbReference type="Proteomes" id="UP000317421">
    <property type="component" value="Unassembled WGS sequence"/>
</dbReference>
<dbReference type="InterPro" id="IPR023180">
    <property type="entry name" value="THP_succinylTrfase_dom1"/>
</dbReference>
<dbReference type="InterPro" id="IPR037133">
    <property type="entry name" value="THP_succinylTrfase_N_sf"/>
</dbReference>
<dbReference type="EC" id="2.3.1.117" evidence="3"/>